<protein>
    <submittedName>
        <fullName evidence="1">Uncharacterized protein</fullName>
    </submittedName>
</protein>
<comment type="caution">
    <text evidence="1">The sequence shown here is derived from an EMBL/GenBank/DDBJ whole genome shotgun (WGS) entry which is preliminary data.</text>
</comment>
<dbReference type="EMBL" id="CM046116">
    <property type="protein sequence ID" value="KAI8422104.1"/>
    <property type="molecule type" value="Genomic_DNA"/>
</dbReference>
<reference evidence="1 2" key="1">
    <citation type="journal article" date="2022" name="Genome Biol. Evol.">
        <title>The Spruce Budworm Genome: Reconstructing the Evolutionary History of Antifreeze Proteins.</title>
        <authorList>
            <person name="Beliveau C."/>
            <person name="Gagne P."/>
            <person name="Picq S."/>
            <person name="Vernygora O."/>
            <person name="Keeling C.I."/>
            <person name="Pinkney K."/>
            <person name="Doucet D."/>
            <person name="Wen F."/>
            <person name="Johnston J.S."/>
            <person name="Maaroufi H."/>
            <person name="Boyle B."/>
            <person name="Laroche J."/>
            <person name="Dewar K."/>
            <person name="Juretic N."/>
            <person name="Blackburn G."/>
            <person name="Nisole A."/>
            <person name="Brunet B."/>
            <person name="Brandao M."/>
            <person name="Lumley L."/>
            <person name="Duan J."/>
            <person name="Quan G."/>
            <person name="Lucarotti C.J."/>
            <person name="Roe A.D."/>
            <person name="Sperling F.A.H."/>
            <person name="Levesque R.C."/>
            <person name="Cusson M."/>
        </authorList>
    </citation>
    <scope>NUCLEOTIDE SEQUENCE [LARGE SCALE GENOMIC DNA]</scope>
    <source>
        <strain evidence="1">Glfc:IPQL:Cfum</strain>
    </source>
</reference>
<organism evidence="1 2">
    <name type="scientific">Choristoneura fumiferana</name>
    <name type="common">Spruce budworm moth</name>
    <name type="synonym">Archips fumiferana</name>
    <dbReference type="NCBI Taxonomy" id="7141"/>
    <lineage>
        <taxon>Eukaryota</taxon>
        <taxon>Metazoa</taxon>
        <taxon>Ecdysozoa</taxon>
        <taxon>Arthropoda</taxon>
        <taxon>Hexapoda</taxon>
        <taxon>Insecta</taxon>
        <taxon>Pterygota</taxon>
        <taxon>Neoptera</taxon>
        <taxon>Endopterygota</taxon>
        <taxon>Lepidoptera</taxon>
        <taxon>Glossata</taxon>
        <taxon>Ditrysia</taxon>
        <taxon>Tortricoidea</taxon>
        <taxon>Tortricidae</taxon>
        <taxon>Tortricinae</taxon>
        <taxon>Choristoneura</taxon>
    </lineage>
</organism>
<evidence type="ECO:0000313" key="1">
    <source>
        <dbReference type="EMBL" id="KAI8422104.1"/>
    </source>
</evidence>
<keyword evidence="2" id="KW-1185">Reference proteome</keyword>
<accession>A0ACC0JDF4</accession>
<evidence type="ECO:0000313" key="2">
    <source>
        <dbReference type="Proteomes" id="UP001064048"/>
    </source>
</evidence>
<proteinExistence type="predicted"/>
<gene>
    <name evidence="1" type="ORF">MSG28_009992</name>
</gene>
<sequence length="111" mass="12290">MSLKSTKEPKKEIGDELLSFYSDIAELEKTSAPHTAASSPEPPPPPPPPEIVREAILIDREKDSEKEKEKDPKVAKKKSKVKISASVGFKHKTVSSMVAKWQQVADEIHSD</sequence>
<dbReference type="Proteomes" id="UP001064048">
    <property type="component" value="Chromosome 16"/>
</dbReference>
<name>A0ACC0JDF4_CHOFU</name>